<dbReference type="AlphaFoldDB" id="A0A940NSC2"/>
<keyword evidence="2" id="KW-0378">Hydrolase</keyword>
<dbReference type="InterPro" id="IPR036627">
    <property type="entry name" value="CobW-likC_sf"/>
</dbReference>
<dbReference type="InterPro" id="IPR027417">
    <property type="entry name" value="P-loop_NTPase"/>
</dbReference>
<proteinExistence type="inferred from homology"/>
<evidence type="ECO:0000256" key="1">
    <source>
        <dbReference type="ARBA" id="ARBA00022741"/>
    </source>
</evidence>
<dbReference type="InterPro" id="IPR011629">
    <property type="entry name" value="CobW-like_C"/>
</dbReference>
<dbReference type="SUPFAM" id="SSF52540">
    <property type="entry name" value="P-loop containing nucleoside triphosphate hydrolases"/>
    <property type="match status" value="1"/>
</dbReference>
<evidence type="ECO:0000313" key="7">
    <source>
        <dbReference type="EMBL" id="MBP0725921.1"/>
    </source>
</evidence>
<sequence>MKKTDIIILTGFLGSGKTTLLKQLLANDLEQGKKIAVVMNEIGKISIDSNEIQEDVRLKELLNGCVCCSMKDQLEIQLLSLIQQNELDIIYIETTGVANTIDVIDACTSSLTVEKMLLSGVITTLDASRWFSKDTLSPAYRLLLHQQVMYSDIVLLNRLNQLNTAQGELVLKELKSINPKIITEYSIDALVSNISHQSKQSSSIPISASSSLKIKTIVYEMTKPISKQKFEHFLRNAPSSLLRLKGYIQFTKDPTLYNVQYANGFVTYEKELMKLPMRLVLIGENIDETELVSELDQLS</sequence>
<dbReference type="GO" id="GO:0005737">
    <property type="term" value="C:cytoplasm"/>
    <property type="evidence" value="ECO:0007669"/>
    <property type="project" value="TreeGrafter"/>
</dbReference>
<evidence type="ECO:0000256" key="4">
    <source>
        <dbReference type="ARBA" id="ARBA00034320"/>
    </source>
</evidence>
<dbReference type="InterPro" id="IPR003495">
    <property type="entry name" value="CobW/HypB/UreG_nucleotide-bd"/>
</dbReference>
<dbReference type="CDD" id="cd03112">
    <property type="entry name" value="CobW-like"/>
    <property type="match status" value="1"/>
</dbReference>
<dbReference type="Gene3D" id="3.40.50.300">
    <property type="entry name" value="P-loop containing nucleotide triphosphate hydrolases"/>
    <property type="match status" value="1"/>
</dbReference>
<dbReference type="PANTHER" id="PTHR13748:SF62">
    <property type="entry name" value="COBW DOMAIN-CONTAINING PROTEIN"/>
    <property type="match status" value="1"/>
</dbReference>
<dbReference type="Pfam" id="PF07683">
    <property type="entry name" value="CobW_C"/>
    <property type="match status" value="1"/>
</dbReference>
<dbReference type="InterPro" id="IPR051316">
    <property type="entry name" value="Zinc-reg_GTPase_activator"/>
</dbReference>
<keyword evidence="8" id="KW-1185">Reference proteome</keyword>
<evidence type="ECO:0000256" key="5">
    <source>
        <dbReference type="ARBA" id="ARBA00049117"/>
    </source>
</evidence>
<dbReference type="SMART" id="SM00833">
    <property type="entry name" value="CobW_C"/>
    <property type="match status" value="1"/>
</dbReference>
<dbReference type="GO" id="GO:0016787">
    <property type="term" value="F:hydrolase activity"/>
    <property type="evidence" value="ECO:0007669"/>
    <property type="project" value="UniProtKB-KW"/>
</dbReference>
<dbReference type="Gene3D" id="3.30.1220.10">
    <property type="entry name" value="CobW-like, C-terminal domain"/>
    <property type="match status" value="1"/>
</dbReference>
<dbReference type="GO" id="GO:0000166">
    <property type="term" value="F:nucleotide binding"/>
    <property type="evidence" value="ECO:0007669"/>
    <property type="project" value="UniProtKB-KW"/>
</dbReference>
<comment type="caution">
    <text evidence="7">The sequence shown here is derived from an EMBL/GenBank/DDBJ whole genome shotgun (WGS) entry which is preliminary data.</text>
</comment>
<organism evidence="7 8">
    <name type="scientific">Gottfriedia endophytica</name>
    <dbReference type="NCBI Taxonomy" id="2820819"/>
    <lineage>
        <taxon>Bacteria</taxon>
        <taxon>Bacillati</taxon>
        <taxon>Bacillota</taxon>
        <taxon>Bacilli</taxon>
        <taxon>Bacillales</taxon>
        <taxon>Bacillaceae</taxon>
        <taxon>Gottfriedia</taxon>
    </lineage>
</organism>
<comment type="catalytic activity">
    <reaction evidence="5">
        <text>GTP + H2O = GDP + phosphate + H(+)</text>
        <dbReference type="Rhea" id="RHEA:19669"/>
        <dbReference type="ChEBI" id="CHEBI:15377"/>
        <dbReference type="ChEBI" id="CHEBI:15378"/>
        <dbReference type="ChEBI" id="CHEBI:37565"/>
        <dbReference type="ChEBI" id="CHEBI:43474"/>
        <dbReference type="ChEBI" id="CHEBI:58189"/>
    </reaction>
    <physiologicalReaction direction="left-to-right" evidence="5">
        <dbReference type="Rhea" id="RHEA:19670"/>
    </physiologicalReaction>
</comment>
<evidence type="ECO:0000256" key="2">
    <source>
        <dbReference type="ARBA" id="ARBA00022801"/>
    </source>
</evidence>
<comment type="similarity">
    <text evidence="4">Belongs to the SIMIBI class G3E GTPase family. ZNG1 subfamily.</text>
</comment>
<accession>A0A940NSC2</accession>
<dbReference type="SUPFAM" id="SSF90002">
    <property type="entry name" value="Hypothetical protein YjiA, C-terminal domain"/>
    <property type="match status" value="1"/>
</dbReference>
<feature type="domain" description="CobW C-terminal" evidence="6">
    <location>
        <begin position="214"/>
        <end position="299"/>
    </location>
</feature>
<keyword evidence="3" id="KW-0143">Chaperone</keyword>
<evidence type="ECO:0000313" key="8">
    <source>
        <dbReference type="Proteomes" id="UP000682134"/>
    </source>
</evidence>
<reference evidence="7" key="1">
    <citation type="submission" date="2021-04" db="EMBL/GenBank/DDBJ databases">
        <title>Genome seq and assembly of Bacillus sp.</title>
        <authorList>
            <person name="Chhetri G."/>
        </authorList>
    </citation>
    <scope>NUCLEOTIDE SEQUENCE</scope>
    <source>
        <strain evidence="7">RG28</strain>
    </source>
</reference>
<dbReference type="Pfam" id="PF02492">
    <property type="entry name" value="cobW"/>
    <property type="match status" value="1"/>
</dbReference>
<name>A0A940NSC2_9BACI</name>
<protein>
    <submittedName>
        <fullName evidence="7">GTP-binding protein</fullName>
    </submittedName>
</protein>
<dbReference type="EMBL" id="JAGIYQ010000007">
    <property type="protein sequence ID" value="MBP0725921.1"/>
    <property type="molecule type" value="Genomic_DNA"/>
</dbReference>
<evidence type="ECO:0000256" key="3">
    <source>
        <dbReference type="ARBA" id="ARBA00023186"/>
    </source>
</evidence>
<dbReference type="RefSeq" id="WP_209405982.1">
    <property type="nucleotide sequence ID" value="NZ_JAGIYQ010000007.1"/>
</dbReference>
<keyword evidence="1" id="KW-0547">Nucleotide-binding</keyword>
<evidence type="ECO:0000259" key="6">
    <source>
        <dbReference type="SMART" id="SM00833"/>
    </source>
</evidence>
<dbReference type="Proteomes" id="UP000682134">
    <property type="component" value="Unassembled WGS sequence"/>
</dbReference>
<gene>
    <name evidence="7" type="ORF">J5Y03_12140</name>
</gene>
<dbReference type="PANTHER" id="PTHR13748">
    <property type="entry name" value="COBW-RELATED"/>
    <property type="match status" value="1"/>
</dbReference>